<evidence type="ECO:0000313" key="1">
    <source>
        <dbReference type="EMBL" id="GFS29503.1"/>
    </source>
</evidence>
<keyword evidence="2" id="KW-1185">Reference proteome</keyword>
<dbReference type="Proteomes" id="UP000887013">
    <property type="component" value="Unassembled WGS sequence"/>
</dbReference>
<proteinExistence type="predicted"/>
<dbReference type="EMBL" id="BMAW01041570">
    <property type="protein sequence ID" value="GFS29503.1"/>
    <property type="molecule type" value="Genomic_DNA"/>
</dbReference>
<reference evidence="1" key="1">
    <citation type="submission" date="2020-08" db="EMBL/GenBank/DDBJ databases">
        <title>Multicomponent nature underlies the extraordinary mechanical properties of spider dragline silk.</title>
        <authorList>
            <person name="Kono N."/>
            <person name="Nakamura H."/>
            <person name="Mori M."/>
            <person name="Yoshida Y."/>
            <person name="Ohtoshi R."/>
            <person name="Malay A.D."/>
            <person name="Moran D.A.P."/>
            <person name="Tomita M."/>
            <person name="Numata K."/>
            <person name="Arakawa K."/>
        </authorList>
    </citation>
    <scope>NUCLEOTIDE SEQUENCE</scope>
</reference>
<organism evidence="1 2">
    <name type="scientific">Nephila pilipes</name>
    <name type="common">Giant wood spider</name>
    <name type="synonym">Nephila maculata</name>
    <dbReference type="NCBI Taxonomy" id="299642"/>
    <lineage>
        <taxon>Eukaryota</taxon>
        <taxon>Metazoa</taxon>
        <taxon>Ecdysozoa</taxon>
        <taxon>Arthropoda</taxon>
        <taxon>Chelicerata</taxon>
        <taxon>Arachnida</taxon>
        <taxon>Araneae</taxon>
        <taxon>Araneomorphae</taxon>
        <taxon>Entelegynae</taxon>
        <taxon>Araneoidea</taxon>
        <taxon>Nephilidae</taxon>
        <taxon>Nephila</taxon>
    </lineage>
</organism>
<evidence type="ECO:0000313" key="2">
    <source>
        <dbReference type="Proteomes" id="UP000887013"/>
    </source>
</evidence>
<comment type="caution">
    <text evidence="1">The sequence shown here is derived from an EMBL/GenBank/DDBJ whole genome shotgun (WGS) entry which is preliminary data.</text>
</comment>
<name>A0A8X6JQG3_NEPPI</name>
<dbReference type="AlphaFoldDB" id="A0A8X6JQG3"/>
<protein>
    <submittedName>
        <fullName evidence="1">Retrovirus-related Pol polyprotein from transposon opus</fullName>
    </submittedName>
</protein>
<dbReference type="OrthoDB" id="6500668at2759"/>
<gene>
    <name evidence="1" type="primary">pol_3678</name>
    <name evidence="1" type="ORF">NPIL_205461</name>
</gene>
<sequence length="177" mass="20445">MNSKVGNLLKSLFLQRLPTHMQQILAISNDQLKKLAQMADANGTVISTYGQRLLNLDLGLRRLFRWPFIIDVVYQPVIRVDFFRHYGLIVDIRHECLLTSLTKFQTWVTVQQWNNSGIKAVNGNTKFHQLLTEFHSLFEAVSIPRQLKYNVTHSILTRGPPIFSKTTTYEQAKNSKT</sequence>
<accession>A0A8X6JQG3</accession>